<dbReference type="PANTHER" id="PTHR12553:SF49">
    <property type="entry name" value="ZINC PHOSPHODIESTERASE ELAC PROTEIN 2"/>
    <property type="match status" value="1"/>
</dbReference>
<dbReference type="PANTHER" id="PTHR12553">
    <property type="entry name" value="ZINC PHOSPHODIESTERASE ELAC PROTEIN 2"/>
    <property type="match status" value="1"/>
</dbReference>
<dbReference type="Gramene" id="Mp7g11230.1">
    <property type="protein sequence ID" value="Mp7g11230.1.cds"/>
    <property type="gene ID" value="Mp7g11230"/>
</dbReference>
<evidence type="ECO:0000256" key="8">
    <source>
        <dbReference type="ARBA" id="ARBA00022723"/>
    </source>
</evidence>
<dbReference type="GO" id="GO:0046872">
    <property type="term" value="F:metal ion binding"/>
    <property type="evidence" value="ECO:0007669"/>
    <property type="project" value="UniProtKB-KW"/>
</dbReference>
<dbReference type="GO" id="GO:0042781">
    <property type="term" value="F:3'-tRNA processing endoribonuclease activity"/>
    <property type="evidence" value="ECO:0000318"/>
    <property type="project" value="GO_Central"/>
</dbReference>
<evidence type="ECO:0000256" key="10">
    <source>
        <dbReference type="ARBA" id="ARBA00022801"/>
    </source>
</evidence>
<evidence type="ECO:0000256" key="4">
    <source>
        <dbReference type="ARBA" id="ARBA00011738"/>
    </source>
</evidence>
<evidence type="ECO:0000256" key="3">
    <source>
        <dbReference type="ARBA" id="ARBA00007823"/>
    </source>
</evidence>
<dbReference type="OrthoDB" id="527344at2759"/>
<comment type="similarity">
    <text evidence="3">Belongs to the RNase Z family.</text>
</comment>
<dbReference type="AlphaFoldDB" id="A0A2R6XT40"/>
<keyword evidence="11" id="KW-0862">Zinc</keyword>
<sequence length="1067" mass="116218">MSAVALQRPLLHHLHLQSHLQLAVSPFCRPRTVGSNSRCNVSRRGAIRFSTGSSFWGNSEHLLLKGKRLEGFIGLEGRAAGGRGHVSLPWVCTNAVKIPKVLQRGIRKSSSLVVEEDTKTAMEPKGSNRKRPSLQPKQLALRTSGTHGSTFISFVQILGTGMDTRDTSASVLLFFDKRRIVFNAGEGLQRFCIEHKIKLSKLDHVFLTRVCSETTSGVPGLLLTLSNTGENGMTVNMWGPSDLNYLVDAMRTFIPNSSVVHANSFGGDLEQATGEDTVMLLEDECVKISAVILRPTKLKTARNGTGTRAEVMDVRERSPKGTADTQVADKAVANAQGSTFQSAEPWELGFETNPISPSAEKPPRLEPPVSSAGGSENLLNAGMKLMPDFSNSYPQENNSRKGPNDVAVVYICELPEVIGKFDPAKAKALGLRPGPKYGLLQSGKEVMADDEKTKISPSDVMDPSSPGPICLVVDCPTIAHVSALVTAAGLRRFYSPTSSGGNAGHVKNVTCIIHISPGSVTKTPEYQQWMAQFDGTHHLMAGHGMVAKVSPVLKSSSRVMAKLNYICPQVFPIAGLLQNEMLTDVIQDESTSLATIYPAENLLKYRLRPLTTSGVDRSGIPERLDIKQVQTQLVTDIPEIVEASKHLADLWKRAEDESPRSPLKKKSRKSRSPSPVRGAKASSGDDLPDSLVGLGREEMEMVFLGTGSSQPSKYRNVSAIYIHLFHRGGLLLDCGEGTYAQLKRRYGATTADEVVAGLKMVWISHIHADHHTGLARILSVRRQLLEEQGNFTPILVIGPKQLKRYLDAYERLEDLGMEFLDCSQTTFEAESAASMAWDSAPEGPASQGSATKTTTGLLRPSEKRPGRGQLRNFWLQTGFNFQAGLDEGGRAKLKDTLSSLGLAYLVSVPVVHCPHAFGVVLVAEKRPNDVGGFQPGWKLVYSGDTRPCRALVEASRGATVLIHEATFDDAMEEEAVAKNHSMTKEAIETGITAGAYRTVLTHFSQRYPKIPVFNESYNDRTCIAFDMMSANLADLPLLPKLLPALKLLFKDDAIPVDEDAEDVVEQQ</sequence>
<dbReference type="GO" id="GO:1990180">
    <property type="term" value="P:mitochondrial tRNA 3'-end processing"/>
    <property type="evidence" value="ECO:0000318"/>
    <property type="project" value="GO_Central"/>
</dbReference>
<feature type="region of interest" description="Disordered" evidence="12">
    <location>
        <begin position="654"/>
        <end position="690"/>
    </location>
</feature>
<dbReference type="InterPro" id="IPR027794">
    <property type="entry name" value="tRNase_Z_dom"/>
</dbReference>
<evidence type="ECO:0000256" key="1">
    <source>
        <dbReference type="ARBA" id="ARBA00000402"/>
    </source>
</evidence>
<dbReference type="EC" id="3.1.26.11" evidence="5"/>
<dbReference type="Gene3D" id="3.60.15.10">
    <property type="entry name" value="Ribonuclease Z/Hydroxyacylglutathione hydrolase-like"/>
    <property type="match status" value="2"/>
</dbReference>
<accession>A0A2R6XT40</accession>
<feature type="region of interest" description="Disordered" evidence="12">
    <location>
        <begin position="834"/>
        <end position="867"/>
    </location>
</feature>
<keyword evidence="10" id="KW-0378">Hydrolase</keyword>
<protein>
    <recommendedName>
        <fullName evidence="5">ribonuclease Z</fullName>
        <ecNumber evidence="5">3.1.26.11</ecNumber>
    </recommendedName>
</protein>
<evidence type="ECO:0000256" key="7">
    <source>
        <dbReference type="ARBA" id="ARBA00022722"/>
    </source>
</evidence>
<dbReference type="Pfam" id="PF23023">
    <property type="entry name" value="Anti-Pycsar_Apyc1"/>
    <property type="match status" value="1"/>
</dbReference>
<feature type="region of interest" description="Disordered" evidence="12">
    <location>
        <begin position="113"/>
        <end position="136"/>
    </location>
</feature>
<dbReference type="InterPro" id="IPR013471">
    <property type="entry name" value="RNase_Z/BN"/>
</dbReference>
<name>A0A2R6XT40_MARPO</name>
<dbReference type="Pfam" id="PF13691">
    <property type="entry name" value="Lactamase_B_4"/>
    <property type="match status" value="1"/>
</dbReference>
<feature type="compositionally biased region" description="Basic residues" evidence="12">
    <location>
        <begin position="662"/>
        <end position="671"/>
    </location>
</feature>
<gene>
    <name evidence="14" type="ORF">MARPO_0003s0137</name>
</gene>
<evidence type="ECO:0000256" key="11">
    <source>
        <dbReference type="ARBA" id="ARBA00022833"/>
    </source>
</evidence>
<evidence type="ECO:0000256" key="12">
    <source>
        <dbReference type="SAM" id="MobiDB-lite"/>
    </source>
</evidence>
<comment type="catalytic activity">
    <reaction evidence="1">
        <text>Endonucleolytic cleavage of RNA, removing extra 3' nucleotides from tRNA precursor, generating 3' termini of tRNAs. A 3'-hydroxy group is left at the tRNA terminus and a 5'-phosphoryl group is left at the trailer molecule.</text>
        <dbReference type="EC" id="3.1.26.11"/>
    </reaction>
</comment>
<comment type="subunit">
    <text evidence="4">Homodimer.</text>
</comment>
<evidence type="ECO:0000256" key="9">
    <source>
        <dbReference type="ARBA" id="ARBA00022759"/>
    </source>
</evidence>
<reference evidence="15" key="1">
    <citation type="journal article" date="2017" name="Cell">
        <title>Insights into land plant evolution garnered from the Marchantia polymorpha genome.</title>
        <authorList>
            <person name="Bowman J.L."/>
            <person name="Kohchi T."/>
            <person name="Yamato K.T."/>
            <person name="Jenkins J."/>
            <person name="Shu S."/>
            <person name="Ishizaki K."/>
            <person name="Yamaoka S."/>
            <person name="Nishihama R."/>
            <person name="Nakamura Y."/>
            <person name="Berger F."/>
            <person name="Adam C."/>
            <person name="Aki S.S."/>
            <person name="Althoff F."/>
            <person name="Araki T."/>
            <person name="Arteaga-Vazquez M.A."/>
            <person name="Balasubrmanian S."/>
            <person name="Barry K."/>
            <person name="Bauer D."/>
            <person name="Boehm C.R."/>
            <person name="Briginshaw L."/>
            <person name="Caballero-Perez J."/>
            <person name="Catarino B."/>
            <person name="Chen F."/>
            <person name="Chiyoda S."/>
            <person name="Chovatia M."/>
            <person name="Davies K.M."/>
            <person name="Delmans M."/>
            <person name="Demura T."/>
            <person name="Dierschke T."/>
            <person name="Dolan L."/>
            <person name="Dorantes-Acosta A.E."/>
            <person name="Eklund D.M."/>
            <person name="Florent S.N."/>
            <person name="Flores-Sandoval E."/>
            <person name="Fujiyama A."/>
            <person name="Fukuzawa H."/>
            <person name="Galik B."/>
            <person name="Grimanelli D."/>
            <person name="Grimwood J."/>
            <person name="Grossniklaus U."/>
            <person name="Hamada T."/>
            <person name="Haseloff J."/>
            <person name="Hetherington A.J."/>
            <person name="Higo A."/>
            <person name="Hirakawa Y."/>
            <person name="Hundley H.N."/>
            <person name="Ikeda Y."/>
            <person name="Inoue K."/>
            <person name="Inoue S.I."/>
            <person name="Ishida S."/>
            <person name="Jia Q."/>
            <person name="Kakita M."/>
            <person name="Kanazawa T."/>
            <person name="Kawai Y."/>
            <person name="Kawashima T."/>
            <person name="Kennedy M."/>
            <person name="Kinose K."/>
            <person name="Kinoshita T."/>
            <person name="Kohara Y."/>
            <person name="Koide E."/>
            <person name="Komatsu K."/>
            <person name="Kopischke S."/>
            <person name="Kubo M."/>
            <person name="Kyozuka J."/>
            <person name="Lagercrantz U."/>
            <person name="Lin S.S."/>
            <person name="Lindquist E."/>
            <person name="Lipzen A.M."/>
            <person name="Lu C.W."/>
            <person name="De Luna E."/>
            <person name="Martienssen R.A."/>
            <person name="Minamino N."/>
            <person name="Mizutani M."/>
            <person name="Mizutani M."/>
            <person name="Mochizuki N."/>
            <person name="Monte I."/>
            <person name="Mosher R."/>
            <person name="Nagasaki H."/>
            <person name="Nakagami H."/>
            <person name="Naramoto S."/>
            <person name="Nishitani K."/>
            <person name="Ohtani M."/>
            <person name="Okamoto T."/>
            <person name="Okumura M."/>
            <person name="Phillips J."/>
            <person name="Pollak B."/>
            <person name="Reinders A."/>
            <person name="Rovekamp M."/>
            <person name="Sano R."/>
            <person name="Sawa S."/>
            <person name="Schmid M.W."/>
            <person name="Shirakawa M."/>
            <person name="Solano R."/>
            <person name="Spunde A."/>
            <person name="Suetsugu N."/>
            <person name="Sugano S."/>
            <person name="Sugiyama A."/>
            <person name="Sun R."/>
            <person name="Suzuki Y."/>
            <person name="Takenaka M."/>
            <person name="Takezawa D."/>
            <person name="Tomogane H."/>
            <person name="Tsuzuki M."/>
            <person name="Ueda T."/>
            <person name="Umeda M."/>
            <person name="Ward J.M."/>
            <person name="Watanabe Y."/>
            <person name="Yazaki K."/>
            <person name="Yokoyama R."/>
            <person name="Yoshitake Y."/>
            <person name="Yotsui I."/>
            <person name="Zachgo S."/>
            <person name="Schmutz J."/>
        </authorList>
    </citation>
    <scope>NUCLEOTIDE SEQUENCE [LARGE SCALE GENOMIC DNA]</scope>
    <source>
        <strain evidence="15">Tak-1</strain>
    </source>
</reference>
<dbReference type="GO" id="GO:0005739">
    <property type="term" value="C:mitochondrion"/>
    <property type="evidence" value="ECO:0000318"/>
    <property type="project" value="GO_Central"/>
</dbReference>
<dbReference type="Proteomes" id="UP000244005">
    <property type="component" value="Unassembled WGS sequence"/>
</dbReference>
<keyword evidence="7" id="KW-0540">Nuclease</keyword>
<evidence type="ECO:0000256" key="5">
    <source>
        <dbReference type="ARBA" id="ARBA00012477"/>
    </source>
</evidence>
<evidence type="ECO:0000256" key="6">
    <source>
        <dbReference type="ARBA" id="ARBA00022694"/>
    </source>
</evidence>
<dbReference type="HAMAP" id="MF_01818">
    <property type="entry name" value="RNase_Z_BN"/>
    <property type="match status" value="1"/>
</dbReference>
<proteinExistence type="inferred from homology"/>
<keyword evidence="6" id="KW-0819">tRNA processing</keyword>
<dbReference type="InterPro" id="IPR047151">
    <property type="entry name" value="RNZ2-like"/>
</dbReference>
<keyword evidence="8" id="KW-0479">Metal-binding</keyword>
<feature type="domain" description="tRNase Z endonuclease" evidence="13">
    <location>
        <begin position="161"/>
        <end position="217"/>
    </location>
</feature>
<dbReference type="EMBL" id="KZ772675">
    <property type="protein sequence ID" value="PTQ49247.1"/>
    <property type="molecule type" value="Genomic_DNA"/>
</dbReference>
<evidence type="ECO:0000313" key="15">
    <source>
        <dbReference type="Proteomes" id="UP000244005"/>
    </source>
</evidence>
<feature type="region of interest" description="Disordered" evidence="12">
    <location>
        <begin position="349"/>
        <end position="371"/>
    </location>
</feature>
<evidence type="ECO:0000313" key="14">
    <source>
        <dbReference type="EMBL" id="PTQ49247.1"/>
    </source>
</evidence>
<dbReference type="InterPro" id="IPR036866">
    <property type="entry name" value="RibonucZ/Hydroxyglut_hydro"/>
</dbReference>
<evidence type="ECO:0000256" key="2">
    <source>
        <dbReference type="ARBA" id="ARBA00001947"/>
    </source>
</evidence>
<organism evidence="14 15">
    <name type="scientific">Marchantia polymorpha</name>
    <name type="common">Common liverwort</name>
    <name type="synonym">Marchantia aquatica</name>
    <dbReference type="NCBI Taxonomy" id="3197"/>
    <lineage>
        <taxon>Eukaryota</taxon>
        <taxon>Viridiplantae</taxon>
        <taxon>Streptophyta</taxon>
        <taxon>Embryophyta</taxon>
        <taxon>Marchantiophyta</taxon>
        <taxon>Marchantiopsida</taxon>
        <taxon>Marchantiidae</taxon>
        <taxon>Marchantiales</taxon>
        <taxon>Marchantiaceae</taxon>
        <taxon>Marchantia</taxon>
    </lineage>
</organism>
<keyword evidence="9" id="KW-0255">Endonuclease</keyword>
<comment type="cofactor">
    <cofactor evidence="2">
        <name>Zn(2+)</name>
        <dbReference type="ChEBI" id="CHEBI:29105"/>
    </cofactor>
</comment>
<feature type="compositionally biased region" description="Polar residues" evidence="12">
    <location>
        <begin position="846"/>
        <end position="856"/>
    </location>
</feature>
<evidence type="ECO:0000259" key="13">
    <source>
        <dbReference type="Pfam" id="PF13691"/>
    </source>
</evidence>
<dbReference type="SUPFAM" id="SSF56281">
    <property type="entry name" value="Metallo-hydrolase/oxidoreductase"/>
    <property type="match status" value="2"/>
</dbReference>
<dbReference type="CDD" id="cd07718">
    <property type="entry name" value="RNaseZ_ELAC1_ELAC2-C-term-like_MBL-fold"/>
    <property type="match status" value="1"/>
</dbReference>
<dbReference type="FunFam" id="3.60.15.10:FF:000037">
    <property type="entry name" value="tRNAse Z4"/>
    <property type="match status" value="1"/>
</dbReference>
<keyword evidence="15" id="KW-1185">Reference proteome</keyword>
<dbReference type="OMA" id="INYICQL"/>